<dbReference type="OrthoDB" id="212300at2"/>
<keyword evidence="5" id="KW-1185">Reference proteome</keyword>
<evidence type="ECO:0000256" key="2">
    <source>
        <dbReference type="SAM" id="Phobius"/>
    </source>
</evidence>
<feature type="signal peptide" evidence="3">
    <location>
        <begin position="1"/>
        <end position="24"/>
    </location>
</feature>
<dbReference type="SUPFAM" id="SSF50494">
    <property type="entry name" value="Trypsin-like serine proteases"/>
    <property type="match status" value="1"/>
</dbReference>
<dbReference type="InterPro" id="IPR009003">
    <property type="entry name" value="Peptidase_S1_PA"/>
</dbReference>
<feature type="region of interest" description="Disordered" evidence="1">
    <location>
        <begin position="226"/>
        <end position="261"/>
    </location>
</feature>
<feature type="compositionally biased region" description="Basic and acidic residues" evidence="1">
    <location>
        <begin position="302"/>
        <end position="314"/>
    </location>
</feature>
<dbReference type="Pfam" id="PF13365">
    <property type="entry name" value="Trypsin_2"/>
    <property type="match status" value="1"/>
</dbReference>
<dbReference type="Gene3D" id="2.40.10.120">
    <property type="match status" value="1"/>
</dbReference>
<dbReference type="PANTHER" id="PTHR43019">
    <property type="entry name" value="SERINE ENDOPROTEASE DEGS"/>
    <property type="match status" value="1"/>
</dbReference>
<dbReference type="PANTHER" id="PTHR43019:SF23">
    <property type="entry name" value="PROTEASE DO-LIKE 5, CHLOROPLASTIC"/>
    <property type="match status" value="1"/>
</dbReference>
<feature type="region of interest" description="Disordered" evidence="1">
    <location>
        <begin position="288"/>
        <end position="314"/>
    </location>
</feature>
<feature type="compositionally biased region" description="Low complexity" evidence="1">
    <location>
        <begin position="244"/>
        <end position="258"/>
    </location>
</feature>
<evidence type="ECO:0000256" key="1">
    <source>
        <dbReference type="SAM" id="MobiDB-lite"/>
    </source>
</evidence>
<evidence type="ECO:0000256" key="3">
    <source>
        <dbReference type="SAM" id="SignalP"/>
    </source>
</evidence>
<evidence type="ECO:0000313" key="4">
    <source>
        <dbReference type="EMBL" id="QDU54311.1"/>
    </source>
</evidence>
<proteinExistence type="predicted"/>
<keyword evidence="2" id="KW-1133">Transmembrane helix</keyword>
<protein>
    <submittedName>
        <fullName evidence="4">Uncharacterized protein</fullName>
    </submittedName>
</protein>
<reference evidence="4 5" key="1">
    <citation type="submission" date="2019-02" db="EMBL/GenBank/DDBJ databases">
        <title>Deep-cultivation of Planctomycetes and their phenomic and genomic characterization uncovers novel biology.</title>
        <authorList>
            <person name="Wiegand S."/>
            <person name="Jogler M."/>
            <person name="Boedeker C."/>
            <person name="Pinto D."/>
            <person name="Vollmers J."/>
            <person name="Rivas-Marin E."/>
            <person name="Kohn T."/>
            <person name="Peeters S.H."/>
            <person name="Heuer A."/>
            <person name="Rast P."/>
            <person name="Oberbeckmann S."/>
            <person name="Bunk B."/>
            <person name="Jeske O."/>
            <person name="Meyerdierks A."/>
            <person name="Storesund J.E."/>
            <person name="Kallscheuer N."/>
            <person name="Luecker S."/>
            <person name="Lage O.M."/>
            <person name="Pohl T."/>
            <person name="Merkel B.J."/>
            <person name="Hornburger P."/>
            <person name="Mueller R.-W."/>
            <person name="Bruemmer F."/>
            <person name="Labrenz M."/>
            <person name="Spormann A.M."/>
            <person name="Op den Camp H."/>
            <person name="Overmann J."/>
            <person name="Amann R."/>
            <person name="Jetten M.S.M."/>
            <person name="Mascher T."/>
            <person name="Medema M.H."/>
            <person name="Devos D.P."/>
            <person name="Kaster A.-K."/>
            <person name="Ovreas L."/>
            <person name="Rohde M."/>
            <person name="Galperin M.Y."/>
            <person name="Jogler C."/>
        </authorList>
    </citation>
    <scope>NUCLEOTIDE SEQUENCE [LARGE SCALE GENOMIC DNA]</scope>
    <source>
        <strain evidence="4 5">Pan181</strain>
    </source>
</reference>
<keyword evidence="2" id="KW-0812">Transmembrane</keyword>
<dbReference type="EMBL" id="CP036278">
    <property type="protein sequence ID" value="QDU54311.1"/>
    <property type="molecule type" value="Genomic_DNA"/>
</dbReference>
<gene>
    <name evidence="4" type="ORF">Pan181_04920</name>
</gene>
<keyword evidence="3" id="KW-0732">Signal</keyword>
<feature type="region of interest" description="Disordered" evidence="1">
    <location>
        <begin position="357"/>
        <end position="377"/>
    </location>
</feature>
<dbReference type="AlphaFoldDB" id="A0A518AHV3"/>
<feature type="transmembrane region" description="Helical" evidence="2">
    <location>
        <begin position="324"/>
        <end position="349"/>
    </location>
</feature>
<dbReference type="Proteomes" id="UP000315750">
    <property type="component" value="Chromosome"/>
</dbReference>
<dbReference type="RefSeq" id="WP_145245308.1">
    <property type="nucleotide sequence ID" value="NZ_CP036278.1"/>
</dbReference>
<name>A0A518AHV3_9BACT</name>
<sequence precursor="true">MFRPISFSLLLCLVSLLTTDSTHSECIQLPNGTWQCLPTAPVQPREPPAQPAAMDVQVECPTARGSGTAVALDHSGGTLVVTNHHVIVGQSQVVLHNGAGRTCTAEVAAIDEQNDLALLLVAERWPRAILGSETLIGTPVQFRAFDAGVTFRKYLGHVRSEYYSGDGGRGYFATGNSVPGNSGGGVYYNGQLVGVVWGNPDGGTAFVPVTCVRALIDRVQNRAIPAPAFPKNQPLAPRMDPGPTDRSPATTPATDTPSPVAPQRICESCDCDERWEQLQQQLDRLEQRQLPQPQQSPASELPARELPTREQPEERTSLLTEIPWLQIIAAGMGVTSPIGLAMVGLGWMLRLKRSHEVRGAGGPRDDDFPRDQPHASQ</sequence>
<feature type="compositionally biased region" description="Low complexity" evidence="1">
    <location>
        <begin position="288"/>
        <end position="301"/>
    </location>
</feature>
<organism evidence="4 5">
    <name type="scientific">Aeoliella mucimassa</name>
    <dbReference type="NCBI Taxonomy" id="2527972"/>
    <lineage>
        <taxon>Bacteria</taxon>
        <taxon>Pseudomonadati</taxon>
        <taxon>Planctomycetota</taxon>
        <taxon>Planctomycetia</taxon>
        <taxon>Pirellulales</taxon>
        <taxon>Lacipirellulaceae</taxon>
        <taxon>Aeoliella</taxon>
    </lineage>
</organism>
<feature type="chain" id="PRO_5022199501" evidence="3">
    <location>
        <begin position="25"/>
        <end position="377"/>
    </location>
</feature>
<dbReference type="KEGG" id="amuc:Pan181_04920"/>
<keyword evidence="2" id="KW-0472">Membrane</keyword>
<evidence type="ECO:0000313" key="5">
    <source>
        <dbReference type="Proteomes" id="UP000315750"/>
    </source>
</evidence>
<accession>A0A518AHV3</accession>